<dbReference type="PANTHER" id="PTHR45947">
    <property type="entry name" value="SULFOQUINOVOSYL TRANSFERASE SQD2"/>
    <property type="match status" value="1"/>
</dbReference>
<evidence type="ECO:0000259" key="2">
    <source>
        <dbReference type="Pfam" id="PF13439"/>
    </source>
</evidence>
<organism evidence="3">
    <name type="scientific">Flagellimonas sp. MMG031</name>
    <dbReference type="NCBI Taxonomy" id="3158549"/>
    <lineage>
        <taxon>Bacteria</taxon>
        <taxon>Pseudomonadati</taxon>
        <taxon>Bacteroidota</taxon>
        <taxon>Flavobacteriia</taxon>
        <taxon>Flavobacteriales</taxon>
        <taxon>Flavobacteriaceae</taxon>
        <taxon>Flagellimonas</taxon>
    </lineage>
</organism>
<dbReference type="PANTHER" id="PTHR45947:SF3">
    <property type="entry name" value="SULFOQUINOVOSYL TRANSFERASE SQD2"/>
    <property type="match status" value="1"/>
</dbReference>
<name>A0AAU7N000_9FLAO</name>
<dbReference type="KEGG" id="fld:ABNE31_02930"/>
<evidence type="ECO:0000313" key="3">
    <source>
        <dbReference type="EMBL" id="XBQ23880.1"/>
    </source>
</evidence>
<dbReference type="CDD" id="cd03794">
    <property type="entry name" value="GT4_WbuB-like"/>
    <property type="match status" value="1"/>
</dbReference>
<proteinExistence type="predicted"/>
<dbReference type="SUPFAM" id="SSF53756">
    <property type="entry name" value="UDP-Glycosyltransferase/glycogen phosphorylase"/>
    <property type="match status" value="1"/>
</dbReference>
<dbReference type="Pfam" id="PF13439">
    <property type="entry name" value="Glyco_transf_4"/>
    <property type="match status" value="1"/>
</dbReference>
<protein>
    <submittedName>
        <fullName evidence="3">Glycosyltransferase family 4 protein</fullName>
    </submittedName>
</protein>
<dbReference type="InterPro" id="IPR001296">
    <property type="entry name" value="Glyco_trans_1"/>
</dbReference>
<dbReference type="EMBL" id="CP157804">
    <property type="protein sequence ID" value="XBQ23880.1"/>
    <property type="molecule type" value="Genomic_DNA"/>
</dbReference>
<reference evidence="3" key="1">
    <citation type="submission" date="2024-05" db="EMBL/GenBank/DDBJ databases">
        <title>Draft Genome Sequences of Flagellimonas sp. MMG031 and Marinobacter sp. MMG032 Isolated from the dinoflagellate Symbiodinium pilosum.</title>
        <authorList>
            <person name="Shikuma N.J."/>
            <person name="Farrell M.V."/>
        </authorList>
    </citation>
    <scope>NUCLEOTIDE SEQUENCE</scope>
    <source>
        <strain evidence="3">MMG031</strain>
    </source>
</reference>
<feature type="domain" description="Glycosyl transferase family 1" evidence="1">
    <location>
        <begin position="220"/>
        <end position="371"/>
    </location>
</feature>
<accession>A0AAU7N000</accession>
<dbReference type="Gene3D" id="3.40.50.2000">
    <property type="entry name" value="Glycogen Phosphorylase B"/>
    <property type="match status" value="2"/>
</dbReference>
<feature type="domain" description="Glycosyltransferase subfamily 4-like N-terminal" evidence="2">
    <location>
        <begin position="78"/>
        <end position="200"/>
    </location>
</feature>
<dbReference type="RefSeq" id="WP_349352315.1">
    <property type="nucleotide sequence ID" value="NZ_CP157804.1"/>
</dbReference>
<dbReference type="Pfam" id="PF00534">
    <property type="entry name" value="Glycos_transf_1"/>
    <property type="match status" value="1"/>
</dbReference>
<dbReference type="GO" id="GO:0016757">
    <property type="term" value="F:glycosyltransferase activity"/>
    <property type="evidence" value="ECO:0007669"/>
    <property type="project" value="InterPro"/>
</dbReference>
<evidence type="ECO:0000259" key="1">
    <source>
        <dbReference type="Pfam" id="PF00534"/>
    </source>
</evidence>
<dbReference type="AlphaFoldDB" id="A0AAU7N000"/>
<dbReference type="InterPro" id="IPR028098">
    <property type="entry name" value="Glyco_trans_4-like_N"/>
</dbReference>
<sequence length="403" mass="46149">MKVLHILYQSLPQISGSSIRSRDILMSQKEIGLDSVAVTSPFQIGKEVEETINGIRYIRTSIRTSDSISDKPKSFLKRVNKVLSIIPFSRKLNKIIKREKPDILHAHAMFFCGLPAIYFGRKYKLPVVYEVRSLWMLRKTKKRKTFLDLYFENLLFQLELFVMKRSDAVVALNNNLKAELLSKGISNEKVVVINNAVNTTWIKQLRNKYVEDDTERAITTFGYIGTLTPHEGIDFLIHAFKEFSSKYPNIQLKIYGQGVEETRIAELAKNIDNVYFLGAIQPDEVPLAFNSIDIIFNPRLKNKLTDSVTPLKPLEAMAYGKLFIGSDVGGIKELVVNRENGFLFKAGDKEDLLSLMEKVLFIENEESKIVKKRAMKFVKEKKSWLANAESYLELYKGAQKIYG</sequence>
<dbReference type="InterPro" id="IPR050194">
    <property type="entry name" value="Glycosyltransferase_grp1"/>
</dbReference>
<gene>
    <name evidence="3" type="ORF">ABNE31_02930</name>
</gene>